<evidence type="ECO:0000313" key="2">
    <source>
        <dbReference type="Proteomes" id="UP000091956"/>
    </source>
</evidence>
<dbReference type="AlphaFoldDB" id="A0A1B8GKK3"/>
<reference evidence="1 2" key="1">
    <citation type="submission" date="2016-03" db="EMBL/GenBank/DDBJ databases">
        <title>Comparative genomics of Pseudogymnoascus destructans, the fungus causing white-nose syndrome of bats.</title>
        <authorList>
            <person name="Palmer J.M."/>
            <person name="Drees K.P."/>
            <person name="Foster J.T."/>
            <person name="Lindner D.L."/>
        </authorList>
    </citation>
    <scope>NUCLEOTIDE SEQUENCE [LARGE SCALE GENOMIC DNA]</scope>
    <source>
        <strain evidence="1 2">UAMH 10579</strain>
    </source>
</reference>
<keyword evidence="2" id="KW-1185">Reference proteome</keyword>
<evidence type="ECO:0000313" key="1">
    <source>
        <dbReference type="EMBL" id="OBT96374.2"/>
    </source>
</evidence>
<dbReference type="Proteomes" id="UP000091956">
    <property type="component" value="Unassembled WGS sequence"/>
</dbReference>
<dbReference type="GeneID" id="28839013"/>
<name>A0A1B8GKK3_9PEZI</name>
<evidence type="ECO:0008006" key="3">
    <source>
        <dbReference type="Google" id="ProtNLM"/>
    </source>
</evidence>
<organism evidence="1 2">
    <name type="scientific">Pseudogymnoascus verrucosus</name>
    <dbReference type="NCBI Taxonomy" id="342668"/>
    <lineage>
        <taxon>Eukaryota</taxon>
        <taxon>Fungi</taxon>
        <taxon>Dikarya</taxon>
        <taxon>Ascomycota</taxon>
        <taxon>Pezizomycotina</taxon>
        <taxon>Leotiomycetes</taxon>
        <taxon>Thelebolales</taxon>
        <taxon>Thelebolaceae</taxon>
        <taxon>Pseudogymnoascus</taxon>
    </lineage>
</organism>
<dbReference type="RefSeq" id="XP_018130107.2">
    <property type="nucleotide sequence ID" value="XM_018275090.2"/>
</dbReference>
<gene>
    <name evidence="1" type="ORF">VE01_05627</name>
</gene>
<protein>
    <recommendedName>
        <fullName evidence="3">F-box domain-containing protein</fullName>
    </recommendedName>
</protein>
<proteinExistence type="predicted"/>
<reference evidence="2" key="2">
    <citation type="journal article" date="2018" name="Nat. Commun.">
        <title>Extreme sensitivity to ultraviolet light in the fungal pathogen causing white-nose syndrome of bats.</title>
        <authorList>
            <person name="Palmer J.M."/>
            <person name="Drees K.P."/>
            <person name="Foster J.T."/>
            <person name="Lindner D.L."/>
        </authorList>
    </citation>
    <scope>NUCLEOTIDE SEQUENCE [LARGE SCALE GENOMIC DNA]</scope>
    <source>
        <strain evidence="2">UAMH 10579</strain>
    </source>
</reference>
<accession>A0A1B8GKK3</accession>
<dbReference type="EMBL" id="KV460228">
    <property type="protein sequence ID" value="OBT96374.2"/>
    <property type="molecule type" value="Genomic_DNA"/>
</dbReference>
<sequence length="318" mass="37242">MDSIYFPQELINLIISHIEDKKTLASLRLVSSSCRRSADPIYFKRLFIMLSSKSVANVANLIQSPYREYVEEICWADRELQYHLHDDLEAFQDTFKERFAGLSRDDVAQWHEKYRTMYRDQESVYSPLYDGSAQLHLESFINLKRVSVDNGCELRTEQYPVALDAPEILNNPDQWSTMKRPTFMRLMPMLYPQLRHLEFHGFAILSRALLECLGMVRKSLRSLVFSNCVFKPTLLVVFTNIREKKLVRLVTIFKHSKDFFYRSIPEKPSTLTDKAITPYLVQSRMNGTLCLHDWDKQVKEYADENSRDARDVEGAEDA</sequence>